<dbReference type="SUPFAM" id="SSF51126">
    <property type="entry name" value="Pectin lyase-like"/>
    <property type="match status" value="1"/>
</dbReference>
<feature type="chain" id="PRO_5033270648" evidence="1">
    <location>
        <begin position="19"/>
        <end position="308"/>
    </location>
</feature>
<dbReference type="Pfam" id="PF13229">
    <property type="entry name" value="Beta_helix"/>
    <property type="match status" value="1"/>
</dbReference>
<evidence type="ECO:0000259" key="2">
    <source>
        <dbReference type="Pfam" id="PF13229"/>
    </source>
</evidence>
<evidence type="ECO:0000313" key="4">
    <source>
        <dbReference type="EMBL" id="SDF34777.1"/>
    </source>
</evidence>
<name>A0A1G7KCA2_9SPHN</name>
<dbReference type="Proteomes" id="UP000436801">
    <property type="component" value="Unassembled WGS sequence"/>
</dbReference>
<feature type="domain" description="Right handed beta helix" evidence="2">
    <location>
        <begin position="104"/>
        <end position="237"/>
    </location>
</feature>
<dbReference type="RefSeq" id="WP_149682060.1">
    <property type="nucleotide sequence ID" value="NZ_FNBI01000003.1"/>
</dbReference>
<reference evidence="3 6" key="2">
    <citation type="submission" date="2019-12" db="EMBL/GenBank/DDBJ databases">
        <authorList>
            <person name="Zheng J."/>
        </authorList>
    </citation>
    <scope>NUCLEOTIDE SEQUENCE [LARGE SCALE GENOMIC DNA]</scope>
    <source>
        <strain evidence="3 6">DSM 27347</strain>
    </source>
</reference>
<dbReference type="AlphaFoldDB" id="A0A1G7KCA2"/>
<evidence type="ECO:0000313" key="6">
    <source>
        <dbReference type="Proteomes" id="UP000436801"/>
    </source>
</evidence>
<evidence type="ECO:0000256" key="1">
    <source>
        <dbReference type="SAM" id="SignalP"/>
    </source>
</evidence>
<evidence type="ECO:0000313" key="5">
    <source>
        <dbReference type="Proteomes" id="UP000323502"/>
    </source>
</evidence>
<feature type="signal peptide" evidence="1">
    <location>
        <begin position="1"/>
        <end position="18"/>
    </location>
</feature>
<dbReference type="Proteomes" id="UP000323502">
    <property type="component" value="Unassembled WGS sequence"/>
</dbReference>
<dbReference type="InterPro" id="IPR012334">
    <property type="entry name" value="Pectin_lyas_fold"/>
</dbReference>
<dbReference type="InterPro" id="IPR039448">
    <property type="entry name" value="Beta_helix"/>
</dbReference>
<organism evidence="4 5">
    <name type="scientific">Sphingomonas carotinifaciens</name>
    <dbReference type="NCBI Taxonomy" id="1166323"/>
    <lineage>
        <taxon>Bacteria</taxon>
        <taxon>Pseudomonadati</taxon>
        <taxon>Pseudomonadota</taxon>
        <taxon>Alphaproteobacteria</taxon>
        <taxon>Sphingomonadales</taxon>
        <taxon>Sphingomonadaceae</taxon>
        <taxon>Sphingomonas</taxon>
    </lineage>
</organism>
<gene>
    <name evidence="3" type="ORF">GQR91_08805</name>
    <name evidence="4" type="ORF">SAMN05216557_10358</name>
</gene>
<dbReference type="EMBL" id="WSUT01000005">
    <property type="protein sequence ID" value="MWC43760.1"/>
    <property type="molecule type" value="Genomic_DNA"/>
</dbReference>
<proteinExistence type="predicted"/>
<sequence>MRFMLPLALILIAGPAVAQGSGAPFTVGNRGFATLQEAVGAIGDGEGTIRIAPGTYRECAVQDAGRIAYVAAVPGRVVFTRVTCEDKAALVLRGRGARVEGIVFSHLEVADGNGAGIRLEKGPLTVENAMFLDSQSGILSADDPAATVTIDHSTFAGLGKDPTGNGAHGIYIGGYGGLTVTASRFERGTGGHYLKSRAKRITVTDSSFDDTRGQATNYMIDLSNGAQGRIAGNTFVVGRNKDNHSTLITVAPEGAKNDSTGLVVENNIATLAPGVTYKPVLVGNWSGEALVLRGNRLGAGISLTARRW</sequence>
<dbReference type="InterPro" id="IPR011050">
    <property type="entry name" value="Pectin_lyase_fold/virulence"/>
</dbReference>
<accession>A0A1G7KCA2</accession>
<dbReference type="Gene3D" id="2.160.20.10">
    <property type="entry name" value="Single-stranded right-handed beta-helix, Pectin lyase-like"/>
    <property type="match status" value="1"/>
</dbReference>
<dbReference type="EMBL" id="FNBI01000003">
    <property type="protein sequence ID" value="SDF34777.1"/>
    <property type="molecule type" value="Genomic_DNA"/>
</dbReference>
<keyword evidence="5" id="KW-1185">Reference proteome</keyword>
<evidence type="ECO:0000313" key="3">
    <source>
        <dbReference type="EMBL" id="MWC43760.1"/>
    </source>
</evidence>
<keyword evidence="1" id="KW-0732">Signal</keyword>
<reference evidence="4 5" key="1">
    <citation type="submission" date="2016-10" db="EMBL/GenBank/DDBJ databases">
        <authorList>
            <person name="Varghese N."/>
            <person name="Submissions S."/>
        </authorList>
    </citation>
    <scope>NUCLEOTIDE SEQUENCE [LARGE SCALE GENOMIC DNA]</scope>
    <source>
        <strain evidence="4 5">S7-754</strain>
    </source>
</reference>
<protein>
    <submittedName>
        <fullName evidence="4">Right handed beta helix region</fullName>
    </submittedName>
    <submittedName>
        <fullName evidence="3">Right-handed parallel beta-helix repeat-containing protein</fullName>
    </submittedName>
</protein>
<dbReference type="OrthoDB" id="7237303at2"/>